<organism evidence="3 4">
    <name type="scientific">Aquabacterium soli</name>
    <dbReference type="NCBI Taxonomy" id="2493092"/>
    <lineage>
        <taxon>Bacteria</taxon>
        <taxon>Pseudomonadati</taxon>
        <taxon>Pseudomonadota</taxon>
        <taxon>Betaproteobacteria</taxon>
        <taxon>Burkholderiales</taxon>
        <taxon>Aquabacterium</taxon>
    </lineage>
</organism>
<dbReference type="GO" id="GO:0003735">
    <property type="term" value="F:structural constituent of ribosome"/>
    <property type="evidence" value="ECO:0007669"/>
    <property type="project" value="TreeGrafter"/>
</dbReference>
<evidence type="ECO:0000313" key="4">
    <source>
        <dbReference type="Proteomes" id="UP000269265"/>
    </source>
</evidence>
<dbReference type="FunFam" id="1.10.10.650:FF:000001">
    <property type="entry name" value="S1 RNA-binding domain 1"/>
    <property type="match status" value="1"/>
</dbReference>
<dbReference type="InterPro" id="IPR032639">
    <property type="entry name" value="Tex_YqgF"/>
</dbReference>
<evidence type="ECO:0000313" key="3">
    <source>
        <dbReference type="EMBL" id="RRS05542.1"/>
    </source>
</evidence>
<accession>A0A426VF63</accession>
<dbReference type="Gene3D" id="1.10.3500.10">
    <property type="entry name" value="Tex N-terminal region-like"/>
    <property type="match status" value="1"/>
</dbReference>
<dbReference type="FunFam" id="2.40.50.140:FF:000051">
    <property type="entry name" value="RNA-binding transcriptional accessory protein"/>
    <property type="match status" value="1"/>
</dbReference>
<protein>
    <submittedName>
        <fullName evidence="3">RNA-binding transcriptional accessory protein</fullName>
    </submittedName>
</protein>
<feature type="domain" description="S1 motif" evidence="2">
    <location>
        <begin position="657"/>
        <end position="726"/>
    </location>
</feature>
<dbReference type="Pfam" id="PF17674">
    <property type="entry name" value="HHH_9"/>
    <property type="match status" value="1"/>
</dbReference>
<dbReference type="Gene3D" id="2.40.50.140">
    <property type="entry name" value="Nucleic acid-binding proteins"/>
    <property type="match status" value="1"/>
</dbReference>
<dbReference type="SUPFAM" id="SSF158832">
    <property type="entry name" value="Tex N-terminal region-like"/>
    <property type="match status" value="1"/>
</dbReference>
<evidence type="ECO:0000256" key="1">
    <source>
        <dbReference type="SAM" id="MobiDB-lite"/>
    </source>
</evidence>
<dbReference type="Gene3D" id="3.30.420.140">
    <property type="entry name" value="YqgF/RNase H-like domain"/>
    <property type="match status" value="1"/>
</dbReference>
<dbReference type="AlphaFoldDB" id="A0A426VF63"/>
<gene>
    <name evidence="3" type="ORF">EIP75_04870</name>
</gene>
<dbReference type="Pfam" id="PF12836">
    <property type="entry name" value="HHH_3"/>
    <property type="match status" value="1"/>
</dbReference>
<keyword evidence="4" id="KW-1185">Reference proteome</keyword>
<dbReference type="PANTHER" id="PTHR10724:SF10">
    <property type="entry name" value="S1 RNA-BINDING DOMAIN-CONTAINING PROTEIN 1"/>
    <property type="match status" value="1"/>
</dbReference>
<name>A0A426VF63_9BURK</name>
<dbReference type="RefSeq" id="WP_125242110.1">
    <property type="nucleotide sequence ID" value="NZ_RSED01000003.1"/>
</dbReference>
<dbReference type="InterPro" id="IPR050437">
    <property type="entry name" value="Ribos_protein_bS1-like"/>
</dbReference>
<dbReference type="InterPro" id="IPR012340">
    <property type="entry name" value="NA-bd_OB-fold"/>
</dbReference>
<dbReference type="InterPro" id="IPR010994">
    <property type="entry name" value="RuvA_2-like"/>
</dbReference>
<feature type="region of interest" description="Disordered" evidence="1">
    <location>
        <begin position="729"/>
        <end position="772"/>
    </location>
</feature>
<dbReference type="InterPro" id="IPR023323">
    <property type="entry name" value="Tex-like_dom_sf"/>
</dbReference>
<dbReference type="SMART" id="SM00732">
    <property type="entry name" value="YqgFc"/>
    <property type="match status" value="1"/>
</dbReference>
<evidence type="ECO:0000259" key="2">
    <source>
        <dbReference type="PROSITE" id="PS50126"/>
    </source>
</evidence>
<dbReference type="InterPro" id="IPR012337">
    <property type="entry name" value="RNaseH-like_sf"/>
</dbReference>
<dbReference type="PROSITE" id="PS50126">
    <property type="entry name" value="S1"/>
    <property type="match status" value="1"/>
</dbReference>
<dbReference type="InterPro" id="IPR041692">
    <property type="entry name" value="HHH_9"/>
</dbReference>
<sequence>MDKILMQLAAELKVRPAQVKAAIDLLDGGATVPFIARYRKEATDGLDDTQLRDLEARLGYLRELEDRRAAVLKSIDEQGKLTPELRAAIETVPTKQELEDLYLPYKPKRRTKGMIAREAGLEPLADKLFADPSLDPAAEAAAFINAEGGFADALAVLDGVRDLLSERWAEDATLIGKMRDWLWQEGLFKSKLMDGKDENNPDVAKFRDYFDYDEPIRTVPSHRALAVFRGRTQEFLDAKLVLDEETVPGKPTMAEGRIAIHLGWSHSKRPADDLIRKTVAWTWKVKLSLSLERDLFSRLRESAEATAIKVFAENLRDLLLAAPAGKRVVMGLDPGIRTGVKVAVVSDTGRVLDTSTVYPHEPRKDWEGSIHTLGRLCATHGVNLIAIGNGTASRETDKLAADLIKRIQQLAPGTHIEKVVVSEAGASVYSASEFASKELPELDVSLRGAVSIARRLQDPLAELVKIDPKSIGVGQYQHDVNQSELARTLDTVVEDCVNSVGVDLNTASAPLLSRVSGLSSAVANSIVRWRDANGAFKNRKQLMDVAGLGAKTFEQAAGFLRIRDGDNPLDISGVHPETYPVVQKMLAQTGKAIGDLIGKSDVLRTLKPELFADDKFGVITVKDILGELEKPGRDPRPDFKVARFNDGVEDLKDLQEGMVLEGTVSNVAQFGAFVDLGVHQDGLVHVSQLSNKFVTDAREVVKTGDIVKVKVLEVDLARKRISLTMKLDAAPGARSGGGARDNGFKPAARNERVGGGAGRGAPQPQGESAMAAAFAKLQTKR</sequence>
<dbReference type="CDD" id="cd05685">
    <property type="entry name" value="S1_Tex"/>
    <property type="match status" value="1"/>
</dbReference>
<dbReference type="InterPro" id="IPR023319">
    <property type="entry name" value="Tex-like_HTH_dom_sf"/>
</dbReference>
<dbReference type="Gene3D" id="1.10.10.650">
    <property type="entry name" value="RuvA domain 2-like"/>
    <property type="match status" value="1"/>
</dbReference>
<dbReference type="InterPro" id="IPR055179">
    <property type="entry name" value="Tex-like_central_region"/>
</dbReference>
<dbReference type="Pfam" id="PF22706">
    <property type="entry name" value="Tex_central_region"/>
    <property type="match status" value="1"/>
</dbReference>
<dbReference type="FunFam" id="3.30.420.140:FF:000001">
    <property type="entry name" value="RNA-binding transcriptional accessory protein"/>
    <property type="match status" value="1"/>
</dbReference>
<dbReference type="EMBL" id="RSED01000003">
    <property type="protein sequence ID" value="RRS05542.1"/>
    <property type="molecule type" value="Genomic_DNA"/>
</dbReference>
<dbReference type="InterPro" id="IPR003029">
    <property type="entry name" value="S1_domain"/>
</dbReference>
<proteinExistence type="predicted"/>
<dbReference type="InterPro" id="IPR006641">
    <property type="entry name" value="YqgF/RNaseH-like_dom"/>
</dbReference>
<dbReference type="InterPro" id="IPR018974">
    <property type="entry name" value="Tex-like_N"/>
</dbReference>
<dbReference type="SMART" id="SM00316">
    <property type="entry name" value="S1"/>
    <property type="match status" value="1"/>
</dbReference>
<dbReference type="FunFam" id="1.10.150.310:FF:000001">
    <property type="entry name" value="RNA-binding transcriptional accessory protein"/>
    <property type="match status" value="1"/>
</dbReference>
<dbReference type="SUPFAM" id="SSF47781">
    <property type="entry name" value="RuvA domain 2-like"/>
    <property type="match status" value="2"/>
</dbReference>
<dbReference type="Pfam" id="PF00575">
    <property type="entry name" value="S1"/>
    <property type="match status" value="1"/>
</dbReference>
<dbReference type="Gene3D" id="1.10.150.310">
    <property type="entry name" value="Tex RuvX-like domain-like"/>
    <property type="match status" value="1"/>
</dbReference>
<dbReference type="InterPro" id="IPR037027">
    <property type="entry name" value="YqgF/RNaseH-like_dom_sf"/>
</dbReference>
<dbReference type="OrthoDB" id="9804714at2"/>
<dbReference type="Pfam" id="PF09371">
    <property type="entry name" value="Tex_N"/>
    <property type="match status" value="1"/>
</dbReference>
<dbReference type="GO" id="GO:0003729">
    <property type="term" value="F:mRNA binding"/>
    <property type="evidence" value="ECO:0007669"/>
    <property type="project" value="TreeGrafter"/>
</dbReference>
<dbReference type="InterPro" id="IPR044146">
    <property type="entry name" value="S1_Tex"/>
</dbReference>
<dbReference type="GO" id="GO:0005829">
    <property type="term" value="C:cytosol"/>
    <property type="evidence" value="ECO:0007669"/>
    <property type="project" value="TreeGrafter"/>
</dbReference>
<dbReference type="SUPFAM" id="SSF50249">
    <property type="entry name" value="Nucleic acid-binding proteins"/>
    <property type="match status" value="1"/>
</dbReference>
<reference evidence="3 4" key="1">
    <citation type="submission" date="2018-12" db="EMBL/GenBank/DDBJ databases">
        <title>The whole draft genome of Aquabacterium sp. SJQ9.</title>
        <authorList>
            <person name="Sun L."/>
            <person name="Gao X."/>
            <person name="Chen W."/>
            <person name="Huang K."/>
        </authorList>
    </citation>
    <scope>NUCLEOTIDE SEQUENCE [LARGE SCALE GENOMIC DNA]</scope>
    <source>
        <strain evidence="3 4">SJQ9</strain>
    </source>
</reference>
<dbReference type="GO" id="GO:0006412">
    <property type="term" value="P:translation"/>
    <property type="evidence" value="ECO:0007669"/>
    <property type="project" value="TreeGrafter"/>
</dbReference>
<comment type="caution">
    <text evidence="3">The sequence shown here is derived from an EMBL/GenBank/DDBJ whole genome shotgun (WGS) entry which is preliminary data.</text>
</comment>
<dbReference type="Pfam" id="PF16921">
    <property type="entry name" value="Tex_YqgF"/>
    <property type="match status" value="1"/>
</dbReference>
<dbReference type="GO" id="GO:0006139">
    <property type="term" value="P:nucleobase-containing compound metabolic process"/>
    <property type="evidence" value="ECO:0007669"/>
    <property type="project" value="InterPro"/>
</dbReference>
<dbReference type="Proteomes" id="UP000269265">
    <property type="component" value="Unassembled WGS sequence"/>
</dbReference>
<dbReference type="PANTHER" id="PTHR10724">
    <property type="entry name" value="30S RIBOSOMAL PROTEIN S1"/>
    <property type="match status" value="1"/>
</dbReference>
<dbReference type="SUPFAM" id="SSF53098">
    <property type="entry name" value="Ribonuclease H-like"/>
    <property type="match status" value="1"/>
</dbReference>